<name>A0A6J4UVE7_9BACT</name>
<feature type="region of interest" description="Disordered" evidence="1">
    <location>
        <begin position="1"/>
        <end position="167"/>
    </location>
</feature>
<protein>
    <submittedName>
        <fullName evidence="2">Uncharacterized protein</fullName>
    </submittedName>
</protein>
<feature type="compositionally biased region" description="Basic residues" evidence="1">
    <location>
        <begin position="121"/>
        <end position="142"/>
    </location>
</feature>
<reference evidence="2" key="1">
    <citation type="submission" date="2020-02" db="EMBL/GenBank/DDBJ databases">
        <authorList>
            <person name="Meier V. D."/>
        </authorList>
    </citation>
    <scope>NUCLEOTIDE SEQUENCE</scope>
    <source>
        <strain evidence="2">AVDCRST_MAG19</strain>
    </source>
</reference>
<gene>
    <name evidence="2" type="ORF">AVDCRST_MAG19-1485</name>
</gene>
<organism evidence="2">
    <name type="scientific">uncultured Thermomicrobiales bacterium</name>
    <dbReference type="NCBI Taxonomy" id="1645740"/>
    <lineage>
        <taxon>Bacteria</taxon>
        <taxon>Pseudomonadati</taxon>
        <taxon>Thermomicrobiota</taxon>
        <taxon>Thermomicrobia</taxon>
        <taxon>Thermomicrobiales</taxon>
        <taxon>environmental samples</taxon>
    </lineage>
</organism>
<proteinExistence type="predicted"/>
<feature type="compositionally biased region" description="Basic residues" evidence="1">
    <location>
        <begin position="55"/>
        <end position="72"/>
    </location>
</feature>
<dbReference type="AlphaFoldDB" id="A0A6J4UVE7"/>
<evidence type="ECO:0000256" key="1">
    <source>
        <dbReference type="SAM" id="MobiDB-lite"/>
    </source>
</evidence>
<accession>A0A6J4UVE7</accession>
<sequence>MPPRRRSCAFPRRRGGIRALPPRAPPSRGDLLACPAGKEGARRGSGHNRRDRDRLARRRRRRLGCLRWRRCPRREGRQDPPPIRGRLGGAGAGTRADGRGRGLRSRLPDEGRRHPVDRPPPRCRRRGPPGRPGRRGPTRLRAGRREAWGHRPPPPRTPGRPPAWAPF</sequence>
<feature type="compositionally biased region" description="Pro residues" evidence="1">
    <location>
        <begin position="151"/>
        <end position="167"/>
    </location>
</feature>
<feature type="compositionally biased region" description="Basic and acidic residues" evidence="1">
    <location>
        <begin position="96"/>
        <end position="120"/>
    </location>
</feature>
<feature type="compositionally biased region" description="Basic residues" evidence="1">
    <location>
        <begin position="1"/>
        <end position="16"/>
    </location>
</feature>
<dbReference type="EMBL" id="CADCWL010000068">
    <property type="protein sequence ID" value="CAA9559099.1"/>
    <property type="molecule type" value="Genomic_DNA"/>
</dbReference>
<evidence type="ECO:0000313" key="2">
    <source>
        <dbReference type="EMBL" id="CAA9559099.1"/>
    </source>
</evidence>